<dbReference type="InterPro" id="IPR037401">
    <property type="entry name" value="SnoaL-like"/>
</dbReference>
<evidence type="ECO:0000313" key="3">
    <source>
        <dbReference type="Proteomes" id="UP000431922"/>
    </source>
</evidence>
<dbReference type="AlphaFoldDB" id="A0A845B0T3"/>
<evidence type="ECO:0000259" key="1">
    <source>
        <dbReference type="Pfam" id="PF13577"/>
    </source>
</evidence>
<comment type="caution">
    <text evidence="2">The sequence shown here is derived from an EMBL/GenBank/DDBJ whole genome shotgun (WGS) entry which is preliminary data.</text>
</comment>
<dbReference type="CDD" id="cd00531">
    <property type="entry name" value="NTF2_like"/>
    <property type="match status" value="1"/>
</dbReference>
<dbReference type="SUPFAM" id="SSF54427">
    <property type="entry name" value="NTF2-like"/>
    <property type="match status" value="1"/>
</dbReference>
<protein>
    <submittedName>
        <fullName evidence="2">Nuclear transport factor 2 family protein</fullName>
    </submittedName>
</protein>
<organism evidence="2 3">
    <name type="scientific">Allopontixanthobacter sediminis</name>
    <dbReference type="NCBI Taxonomy" id="1689985"/>
    <lineage>
        <taxon>Bacteria</taxon>
        <taxon>Pseudomonadati</taxon>
        <taxon>Pseudomonadota</taxon>
        <taxon>Alphaproteobacteria</taxon>
        <taxon>Sphingomonadales</taxon>
        <taxon>Erythrobacteraceae</taxon>
        <taxon>Allopontixanthobacter</taxon>
    </lineage>
</organism>
<feature type="domain" description="SnoaL-like" evidence="1">
    <location>
        <begin position="13"/>
        <end position="137"/>
    </location>
</feature>
<reference evidence="2 3" key="1">
    <citation type="submission" date="2019-12" db="EMBL/GenBank/DDBJ databases">
        <title>Genomic-based taxomic classification of the family Erythrobacteraceae.</title>
        <authorList>
            <person name="Xu L."/>
        </authorList>
    </citation>
    <scope>NUCLEOTIDE SEQUENCE [LARGE SCALE GENOMIC DNA]</scope>
    <source>
        <strain evidence="2 3">KCTC 42453</strain>
    </source>
</reference>
<dbReference type="OrthoDB" id="7585039at2"/>
<dbReference type="Proteomes" id="UP000431922">
    <property type="component" value="Unassembled WGS sequence"/>
</dbReference>
<keyword evidence="3" id="KW-1185">Reference proteome</keyword>
<gene>
    <name evidence="2" type="ORF">GRI65_12880</name>
</gene>
<sequence length="155" mass="17797">MEMSESIETRLDRMESRFAIHELVSNYCHGFDKRDWDRFIGIWWENATWEIGPPFGNFEGHEGISHVTRDILWDAWLASSHFTTNLVLTFDSDDSASGICDVDCIGTTSDGVAQTISATYRDDYERRSGIWKILRRRVAMHHFSPLPGVTLSPPE</sequence>
<dbReference type="EMBL" id="WTYL01000003">
    <property type="protein sequence ID" value="MXP45343.1"/>
    <property type="molecule type" value="Genomic_DNA"/>
</dbReference>
<dbReference type="InterPro" id="IPR032710">
    <property type="entry name" value="NTF2-like_dom_sf"/>
</dbReference>
<accession>A0A845B0T3</accession>
<dbReference type="Gene3D" id="3.10.450.50">
    <property type="match status" value="1"/>
</dbReference>
<dbReference type="Pfam" id="PF13577">
    <property type="entry name" value="SnoaL_4"/>
    <property type="match status" value="1"/>
</dbReference>
<evidence type="ECO:0000313" key="2">
    <source>
        <dbReference type="EMBL" id="MXP45343.1"/>
    </source>
</evidence>
<proteinExistence type="predicted"/>
<name>A0A845B0T3_9SPHN</name>